<gene>
    <name evidence="2" type="ORF">HAQ05_12455</name>
</gene>
<proteinExistence type="predicted"/>
<comment type="caution">
    <text evidence="2">The sequence shown here is derived from an EMBL/GenBank/DDBJ whole genome shotgun (WGS) entry which is preliminary data.</text>
</comment>
<sequence>MIPSIDRSPTRASQANAGTVTDLDTRVGATVPLPGPDPELEAIYSQLLERAPEGRTAVLNFLKQYANGDGALLYKTAQGQMGILQKMLASMKSRGEEGRPEYKVLSDTFASAFASNALIQQFMQDVFSPEAQAELEEDSGW</sequence>
<evidence type="ECO:0000313" key="3">
    <source>
        <dbReference type="Proteomes" id="UP000805841"/>
    </source>
</evidence>
<evidence type="ECO:0000313" key="2">
    <source>
        <dbReference type="EMBL" id="MBD1599511.1"/>
    </source>
</evidence>
<feature type="region of interest" description="Disordered" evidence="1">
    <location>
        <begin position="1"/>
        <end position="20"/>
    </location>
</feature>
<dbReference type="EMBL" id="JAAOCA010000014">
    <property type="protein sequence ID" value="MBD1599511.1"/>
    <property type="molecule type" value="Genomic_DNA"/>
</dbReference>
<reference evidence="2 3" key="1">
    <citation type="journal article" date="2020" name="Insects">
        <title>Bacteria Belonging to Pseudomonas typographi sp. nov. from the Bark Beetle Ips typographus Have Genomic Potential to Aid in the Host Ecology.</title>
        <authorList>
            <person name="Peral-Aranega E."/>
            <person name="Saati-Santamaria Z."/>
            <person name="Kolarik M."/>
            <person name="Rivas R."/>
            <person name="Garcia-Fraile P."/>
        </authorList>
    </citation>
    <scope>NUCLEOTIDE SEQUENCE [LARGE SCALE GENOMIC DNA]</scope>
    <source>
        <strain evidence="2 3">CA3A</strain>
    </source>
</reference>
<feature type="compositionally biased region" description="Polar residues" evidence="1">
    <location>
        <begin position="10"/>
        <end position="19"/>
    </location>
</feature>
<evidence type="ECO:0008006" key="4">
    <source>
        <dbReference type="Google" id="ProtNLM"/>
    </source>
</evidence>
<dbReference type="RefSeq" id="WP_190420961.1">
    <property type="nucleotide sequence ID" value="NZ_JAAOCA010000014.1"/>
</dbReference>
<dbReference type="Proteomes" id="UP000805841">
    <property type="component" value="Unassembled WGS sequence"/>
</dbReference>
<organism evidence="2 3">
    <name type="scientific">Pseudomonas typographi</name>
    <dbReference type="NCBI Taxonomy" id="2715964"/>
    <lineage>
        <taxon>Bacteria</taxon>
        <taxon>Pseudomonadati</taxon>
        <taxon>Pseudomonadota</taxon>
        <taxon>Gammaproteobacteria</taxon>
        <taxon>Pseudomonadales</taxon>
        <taxon>Pseudomonadaceae</taxon>
        <taxon>Pseudomonas</taxon>
    </lineage>
</organism>
<name>A0ABR7Z2K5_9PSED</name>
<protein>
    <recommendedName>
        <fullName evidence="4">DUF5610 domain-containing protein</fullName>
    </recommendedName>
</protein>
<keyword evidence="3" id="KW-1185">Reference proteome</keyword>
<accession>A0ABR7Z2K5</accession>
<evidence type="ECO:0000256" key="1">
    <source>
        <dbReference type="SAM" id="MobiDB-lite"/>
    </source>
</evidence>